<dbReference type="Proteomes" id="UP000006166">
    <property type="component" value="Unassembled WGS sequence"/>
</dbReference>
<comment type="caution">
    <text evidence="2">The sequence shown here is derived from an EMBL/GenBank/DDBJ whole genome shotgun (WGS) entry which is preliminary data.</text>
</comment>
<keyword evidence="3" id="KW-1185">Reference proteome</keyword>
<dbReference type="AlphaFoldDB" id="A0A826H2V3"/>
<reference evidence="2 3" key="1">
    <citation type="journal article" date="2011" name="J. Bacteriol.">
        <title>Whole genome sequence of an unusual Borrelia burgdorferi sensu lato isolate.</title>
        <authorList>
            <person name="Casjens S.R."/>
            <person name="Fraser-Liggett C.M."/>
            <person name="Mongodin E.F."/>
            <person name="Qiu W.G."/>
            <person name="Dunn J.J."/>
            <person name="Luft B.J."/>
            <person name="Schutzer S.E."/>
        </authorList>
    </citation>
    <scope>NUCLEOTIDE SEQUENCE [LARGE SCALE GENOMIC DNA]</scope>
    <source>
        <strain evidence="2 3">SV1</strain>
    </source>
</reference>
<dbReference type="EMBL" id="ABJZ02000005">
    <property type="protein sequence ID" value="EEH00843.1"/>
    <property type="molecule type" value="Genomic_DNA"/>
</dbReference>
<proteinExistence type="predicted"/>
<sequence>MGLIRIVLIFKNIKIISTVYYIFKVFYLKIFILSFIIDLINQRK</sequence>
<keyword evidence="1" id="KW-1133">Transmembrane helix</keyword>
<accession>A0A826H2V3</accession>
<protein>
    <submittedName>
        <fullName evidence="2">Uncharacterized protein</fullName>
    </submittedName>
</protein>
<keyword evidence="1" id="KW-0812">Transmembrane</keyword>
<evidence type="ECO:0000256" key="1">
    <source>
        <dbReference type="SAM" id="Phobius"/>
    </source>
</evidence>
<feature type="transmembrane region" description="Helical" evidence="1">
    <location>
        <begin position="20"/>
        <end position="40"/>
    </location>
</feature>
<organism evidence="2 3">
    <name type="scientific">Borreliella finlandensis</name>
    <dbReference type="NCBI Taxonomy" id="498741"/>
    <lineage>
        <taxon>Bacteria</taxon>
        <taxon>Pseudomonadati</taxon>
        <taxon>Spirochaetota</taxon>
        <taxon>Spirochaetia</taxon>
        <taxon>Spirochaetales</taxon>
        <taxon>Borreliaceae</taxon>
        <taxon>Borreliella</taxon>
    </lineage>
</organism>
<gene>
    <name evidence="2" type="ORF">BSV1_0090</name>
</gene>
<keyword evidence="1" id="KW-0472">Membrane</keyword>
<name>A0A826H2V3_9SPIR</name>
<evidence type="ECO:0000313" key="3">
    <source>
        <dbReference type="Proteomes" id="UP000006166"/>
    </source>
</evidence>
<evidence type="ECO:0000313" key="2">
    <source>
        <dbReference type="EMBL" id="EEH00843.1"/>
    </source>
</evidence>